<dbReference type="KEGG" id="mph:MLP_53400"/>
<dbReference type="RefSeq" id="WP_013866165.1">
    <property type="nucleotide sequence ID" value="NC_015635.1"/>
</dbReference>
<feature type="repeat" description="ANK" evidence="3">
    <location>
        <begin position="414"/>
        <end position="446"/>
    </location>
</feature>
<evidence type="ECO:0000256" key="1">
    <source>
        <dbReference type="ARBA" id="ARBA00022737"/>
    </source>
</evidence>
<reference evidence="4 5" key="1">
    <citation type="submission" date="2011-05" db="EMBL/GenBank/DDBJ databases">
        <title>Whole genome sequence of Microlunatus phosphovorus NM-1.</title>
        <authorList>
            <person name="Hosoyama A."/>
            <person name="Sasaki K."/>
            <person name="Harada T."/>
            <person name="Igarashi R."/>
            <person name="Kawakoshi A."/>
            <person name="Sasagawa M."/>
            <person name="Fukada J."/>
            <person name="Nakamura S."/>
            <person name="Katano Y."/>
            <person name="Hanada S."/>
            <person name="Kamagata Y."/>
            <person name="Nakamura N."/>
            <person name="Yamazaki S."/>
            <person name="Fujita N."/>
        </authorList>
    </citation>
    <scope>NUCLEOTIDE SEQUENCE [LARGE SCALE GENOMIC DNA]</scope>
    <source>
        <strain evidence="5">ATCC 700054 / DSM 10555 / JCM 9379 / NBRC 101784 / NCIMB 13414 / VKM Ac-1990 / NM-1</strain>
    </source>
</reference>
<dbReference type="PROSITE" id="PS50088">
    <property type="entry name" value="ANK_REPEAT"/>
    <property type="match status" value="1"/>
</dbReference>
<dbReference type="Gene3D" id="1.25.40.20">
    <property type="entry name" value="Ankyrin repeat-containing domain"/>
    <property type="match status" value="3"/>
</dbReference>
<protein>
    <submittedName>
        <fullName evidence="4">Uncharacterized protein</fullName>
    </submittedName>
</protein>
<proteinExistence type="predicted"/>
<keyword evidence="2 3" id="KW-0040">ANK repeat</keyword>
<dbReference type="SUPFAM" id="SSF48403">
    <property type="entry name" value="Ankyrin repeat"/>
    <property type="match status" value="1"/>
</dbReference>
<dbReference type="InterPro" id="IPR002110">
    <property type="entry name" value="Ankyrin_rpt"/>
</dbReference>
<gene>
    <name evidence="4" type="ordered locus">MLP_53400</name>
</gene>
<evidence type="ECO:0000313" key="5">
    <source>
        <dbReference type="Proteomes" id="UP000007947"/>
    </source>
</evidence>
<dbReference type="eggNOG" id="COG0666">
    <property type="taxonomic scope" value="Bacteria"/>
</dbReference>
<dbReference type="OrthoDB" id="928522at2"/>
<dbReference type="PROSITE" id="PS50297">
    <property type="entry name" value="ANK_REP_REGION"/>
    <property type="match status" value="1"/>
</dbReference>
<keyword evidence="5" id="KW-1185">Reference proteome</keyword>
<dbReference type="EMBL" id="AP012204">
    <property type="protein sequence ID" value="BAK38354.1"/>
    <property type="molecule type" value="Genomic_DNA"/>
</dbReference>
<name>F5XJT6_MICPN</name>
<evidence type="ECO:0000256" key="3">
    <source>
        <dbReference type="PROSITE-ProRule" id="PRU00023"/>
    </source>
</evidence>
<dbReference type="SMART" id="SM00248">
    <property type="entry name" value="ANK"/>
    <property type="match status" value="3"/>
</dbReference>
<dbReference type="HOGENOM" id="CLU_032709_0_0_11"/>
<accession>F5XJT6</accession>
<evidence type="ECO:0000313" key="4">
    <source>
        <dbReference type="EMBL" id="BAK38354.1"/>
    </source>
</evidence>
<dbReference type="AlphaFoldDB" id="F5XJT6"/>
<keyword evidence="1" id="KW-0677">Repeat</keyword>
<dbReference type="Proteomes" id="UP000007947">
    <property type="component" value="Chromosome"/>
</dbReference>
<dbReference type="InterPro" id="IPR050745">
    <property type="entry name" value="Multifunctional_regulatory"/>
</dbReference>
<evidence type="ECO:0000256" key="2">
    <source>
        <dbReference type="ARBA" id="ARBA00023043"/>
    </source>
</evidence>
<organism evidence="4 5">
    <name type="scientific">Microlunatus phosphovorus (strain ATCC 700054 / DSM 10555 / JCM 9379 / NBRC 101784 / NCIMB 13414 / VKM Ac-1990 / NM-1)</name>
    <dbReference type="NCBI Taxonomy" id="1032480"/>
    <lineage>
        <taxon>Bacteria</taxon>
        <taxon>Bacillati</taxon>
        <taxon>Actinomycetota</taxon>
        <taxon>Actinomycetes</taxon>
        <taxon>Propionibacteriales</taxon>
        <taxon>Propionibacteriaceae</taxon>
        <taxon>Microlunatus</taxon>
    </lineage>
</organism>
<sequence length="472" mass="50407">MPYRLPDRPDLERLRKQAKQLRRRADIGDPEAVALLTRYDPGSGPVTLARAQRVLARAYGFAGWSRLRQHFATLAEWGREPAATADSDDPVDAFLRAACLTYTGHYEPARAPALLRGDPGLAEATAATMAVCGAAAALAELLRRDSAAVNRLTGPHRWPPLLYLCYGRLDLGDPVATLRVLLDAGADPNAGFLWGRLPSPFTALTGVLGGGERDEPVHPKAEVLATMLLDAGADPNDNQGFYNRQFRPDDSHLLPLLSHGAGQPRPSPWRERLGSAYPSPAEMVGEHLRTAAAAGFTERVRVLLAYGVDPNTQGYHPILGDQTAYEVAVRHGQAAAAALLADAGGRSARLDDVDLLLAAALGGDGAAVDGLRSHGPALVGRRPEAVRLAGELHDVGAIQRLLELGFGVDDTGPDGRTALHEAAWRGDEAACSWLLAHGADQTRRDRDFSATPADWAAHAGHAELAERLRVPN</sequence>
<dbReference type="PANTHER" id="PTHR24189:SF50">
    <property type="entry name" value="ANKYRIN REPEAT AND SOCS BOX PROTEIN 2"/>
    <property type="match status" value="1"/>
</dbReference>
<dbReference type="InterPro" id="IPR036770">
    <property type="entry name" value="Ankyrin_rpt-contain_sf"/>
</dbReference>
<dbReference type="STRING" id="1032480.MLP_53400"/>
<dbReference type="Pfam" id="PF12796">
    <property type="entry name" value="Ank_2"/>
    <property type="match status" value="1"/>
</dbReference>
<dbReference type="PANTHER" id="PTHR24189">
    <property type="entry name" value="MYOTROPHIN"/>
    <property type="match status" value="1"/>
</dbReference>